<dbReference type="Proteomes" id="UP001054837">
    <property type="component" value="Unassembled WGS sequence"/>
</dbReference>
<keyword evidence="3" id="KW-0812">Transmembrane</keyword>
<feature type="transmembrane region" description="Helical" evidence="3">
    <location>
        <begin position="188"/>
        <end position="212"/>
    </location>
</feature>
<keyword evidence="2" id="KW-0768">Sushi</keyword>
<sequence>MDPQPRNLAQLAPALESAWLNIPVNTFRNLIDSLPARLAAVRSAKGEDNQWITIDCNYNGEITEYILIQDFTYNGLAICEVEVYVKDEGYTEKGDIRIVCERNTWTGPNLQCEEILCDTVVGNESLIGGEWHIQGRSSKLSIGTRRSLVCREGFYMTGEPGIVTCLGNGSWSKTSATCIANQPEKKDYLKITAIAVGVTLIVLLLGVTIFLIQKKRSREVVVIYALEDDGYTRVSCHR</sequence>
<dbReference type="CDD" id="cd12087">
    <property type="entry name" value="TM_EGFR-like"/>
    <property type="match status" value="1"/>
</dbReference>
<evidence type="ECO:0000259" key="4">
    <source>
        <dbReference type="PROSITE" id="PS50923"/>
    </source>
</evidence>
<proteinExistence type="predicted"/>
<keyword evidence="6" id="KW-1185">Reference proteome</keyword>
<keyword evidence="3" id="KW-0472">Membrane</keyword>
<dbReference type="Gene3D" id="2.10.70.10">
    <property type="entry name" value="Complement Module, domain 1"/>
    <property type="match status" value="1"/>
</dbReference>
<feature type="domain" description="Sushi" evidence="4">
    <location>
        <begin position="115"/>
        <end position="180"/>
    </location>
</feature>
<dbReference type="EMBL" id="BPLQ01009017">
    <property type="protein sequence ID" value="GIY40910.1"/>
    <property type="molecule type" value="Genomic_DNA"/>
</dbReference>
<evidence type="ECO:0000256" key="2">
    <source>
        <dbReference type="PROSITE-ProRule" id="PRU00302"/>
    </source>
</evidence>
<dbReference type="InterPro" id="IPR000436">
    <property type="entry name" value="Sushi_SCR_CCP_dom"/>
</dbReference>
<evidence type="ECO:0000256" key="1">
    <source>
        <dbReference type="ARBA" id="ARBA00023157"/>
    </source>
</evidence>
<dbReference type="SUPFAM" id="SSF57535">
    <property type="entry name" value="Complement control module/SCR domain"/>
    <property type="match status" value="2"/>
</dbReference>
<name>A0AAV4T823_9ARAC</name>
<gene>
    <name evidence="5" type="primary">X975_24032</name>
    <name evidence="5" type="ORF">CDAR_25351</name>
</gene>
<protein>
    <submittedName>
        <fullName evidence="5">C4b-binding protein</fullName>
    </submittedName>
</protein>
<dbReference type="Pfam" id="PF00084">
    <property type="entry name" value="Sushi"/>
    <property type="match status" value="1"/>
</dbReference>
<keyword evidence="1" id="KW-1015">Disulfide bond</keyword>
<keyword evidence="3" id="KW-1133">Transmembrane helix</keyword>
<evidence type="ECO:0000256" key="3">
    <source>
        <dbReference type="SAM" id="Phobius"/>
    </source>
</evidence>
<dbReference type="CDD" id="cd00033">
    <property type="entry name" value="CCP"/>
    <property type="match status" value="1"/>
</dbReference>
<comment type="caution">
    <text evidence="5">The sequence shown here is derived from an EMBL/GenBank/DDBJ whole genome shotgun (WGS) entry which is preliminary data.</text>
</comment>
<accession>A0AAV4T823</accession>
<dbReference type="PROSITE" id="PS50923">
    <property type="entry name" value="SUSHI"/>
    <property type="match status" value="1"/>
</dbReference>
<evidence type="ECO:0000313" key="6">
    <source>
        <dbReference type="Proteomes" id="UP001054837"/>
    </source>
</evidence>
<evidence type="ECO:0000313" key="5">
    <source>
        <dbReference type="EMBL" id="GIY40910.1"/>
    </source>
</evidence>
<reference evidence="5 6" key="1">
    <citation type="submission" date="2021-06" db="EMBL/GenBank/DDBJ databases">
        <title>Caerostris darwini draft genome.</title>
        <authorList>
            <person name="Kono N."/>
            <person name="Arakawa K."/>
        </authorList>
    </citation>
    <scope>NUCLEOTIDE SEQUENCE [LARGE SCALE GENOMIC DNA]</scope>
</reference>
<dbReference type="AlphaFoldDB" id="A0AAV4T823"/>
<comment type="caution">
    <text evidence="2">Lacks conserved residue(s) required for the propagation of feature annotation.</text>
</comment>
<dbReference type="InterPro" id="IPR035976">
    <property type="entry name" value="Sushi/SCR/CCP_sf"/>
</dbReference>
<organism evidence="5 6">
    <name type="scientific">Caerostris darwini</name>
    <dbReference type="NCBI Taxonomy" id="1538125"/>
    <lineage>
        <taxon>Eukaryota</taxon>
        <taxon>Metazoa</taxon>
        <taxon>Ecdysozoa</taxon>
        <taxon>Arthropoda</taxon>
        <taxon>Chelicerata</taxon>
        <taxon>Arachnida</taxon>
        <taxon>Araneae</taxon>
        <taxon>Araneomorphae</taxon>
        <taxon>Entelegynae</taxon>
        <taxon>Araneoidea</taxon>
        <taxon>Araneidae</taxon>
        <taxon>Caerostris</taxon>
    </lineage>
</organism>